<evidence type="ECO:0000256" key="1">
    <source>
        <dbReference type="ARBA" id="ARBA00000822"/>
    </source>
</evidence>
<dbReference type="Proteomes" id="UP001620461">
    <property type="component" value="Unassembled WGS sequence"/>
</dbReference>
<dbReference type="Gene3D" id="3.20.20.80">
    <property type="entry name" value="Glycosidases"/>
    <property type="match status" value="1"/>
</dbReference>
<keyword evidence="4" id="KW-0119">Carbohydrate metabolism</keyword>
<comment type="catalytic activity">
    <reaction evidence="1">
        <text>Random endo-hydrolysis of N-acetyl-beta-D-glucosaminide (1-&gt;4)-beta-linkages in chitin and chitodextrins.</text>
        <dbReference type="EC" id="3.2.1.14"/>
    </reaction>
</comment>
<evidence type="ECO:0000256" key="3">
    <source>
        <dbReference type="ARBA" id="ARBA00023024"/>
    </source>
</evidence>
<feature type="domain" description="GH18" evidence="5">
    <location>
        <begin position="72"/>
        <end position="416"/>
    </location>
</feature>
<evidence type="ECO:0000259" key="5">
    <source>
        <dbReference type="PROSITE" id="PS51910"/>
    </source>
</evidence>
<reference evidence="6 7" key="1">
    <citation type="submission" date="2020-10" db="EMBL/GenBank/DDBJ databases">
        <title>Phylogeny of dyella-like bacteria.</title>
        <authorList>
            <person name="Fu J."/>
        </authorList>
    </citation>
    <scope>NUCLEOTIDE SEQUENCE [LARGE SCALE GENOMIC DNA]</scope>
    <source>
        <strain evidence="6 7">JP1</strain>
    </source>
</reference>
<protein>
    <recommendedName>
        <fullName evidence="2">chitinase</fullName>
        <ecNumber evidence="2">3.2.1.14</ecNumber>
    </recommendedName>
</protein>
<dbReference type="EMBL" id="JADIKJ010000011">
    <property type="protein sequence ID" value="MFK2900814.1"/>
    <property type="molecule type" value="Genomic_DNA"/>
</dbReference>
<keyword evidence="7" id="KW-1185">Reference proteome</keyword>
<evidence type="ECO:0000313" key="6">
    <source>
        <dbReference type="EMBL" id="MFK2900814.1"/>
    </source>
</evidence>
<dbReference type="PANTHER" id="PTHR11177">
    <property type="entry name" value="CHITINASE"/>
    <property type="match status" value="1"/>
</dbReference>
<keyword evidence="4" id="KW-0624">Polysaccharide degradation</keyword>
<dbReference type="CDD" id="cd06548">
    <property type="entry name" value="GH18_chitinase"/>
    <property type="match status" value="1"/>
</dbReference>
<dbReference type="SMART" id="SM00636">
    <property type="entry name" value="Glyco_18"/>
    <property type="match status" value="1"/>
</dbReference>
<dbReference type="InterPro" id="IPR050314">
    <property type="entry name" value="Glycosyl_Hydrlase_18"/>
</dbReference>
<dbReference type="SUPFAM" id="SSF51445">
    <property type="entry name" value="(Trans)glycosidases"/>
    <property type="match status" value="1"/>
</dbReference>
<name>A0ABW8JI74_9GAMM</name>
<gene>
    <name evidence="6" type="ORF">ISP15_10755</name>
</gene>
<evidence type="ECO:0000256" key="4">
    <source>
        <dbReference type="ARBA" id="ARBA00023326"/>
    </source>
</evidence>
<comment type="caution">
    <text evidence="6">The sequence shown here is derived from an EMBL/GenBank/DDBJ whole genome shotgun (WGS) entry which is preliminary data.</text>
</comment>
<evidence type="ECO:0000256" key="2">
    <source>
        <dbReference type="ARBA" id="ARBA00012729"/>
    </source>
</evidence>
<dbReference type="Pfam" id="PF00704">
    <property type="entry name" value="Glyco_hydro_18"/>
    <property type="match status" value="1"/>
</dbReference>
<dbReference type="InterPro" id="IPR029070">
    <property type="entry name" value="Chitinase_insertion_sf"/>
</dbReference>
<dbReference type="SUPFAM" id="SSF54556">
    <property type="entry name" value="Chitinase insertion domain"/>
    <property type="match status" value="1"/>
</dbReference>
<dbReference type="InterPro" id="IPR011583">
    <property type="entry name" value="Chitinase_II/V-like_cat"/>
</dbReference>
<keyword evidence="3" id="KW-0146">Chitin degradation</keyword>
<dbReference type="InterPro" id="IPR017853">
    <property type="entry name" value="GH"/>
</dbReference>
<evidence type="ECO:0000313" key="7">
    <source>
        <dbReference type="Proteomes" id="UP001620461"/>
    </source>
</evidence>
<dbReference type="GO" id="GO:0016787">
    <property type="term" value="F:hydrolase activity"/>
    <property type="evidence" value="ECO:0007669"/>
    <property type="project" value="UniProtKB-KW"/>
</dbReference>
<dbReference type="Gene3D" id="3.10.50.10">
    <property type="match status" value="1"/>
</dbReference>
<dbReference type="InterPro" id="IPR001223">
    <property type="entry name" value="Glyco_hydro18_cat"/>
</dbReference>
<sequence>MIAPGAQHRARSLAMDRSIRQRRALAASIHGSPGSIQMSTFSFRFPCHWATSLLLLLLASGNAASANPPAPCRIVGYATGWIPAQTKDVGKIDTLIFAFAHPRNGSVVLDANDARHLHDLLALKSLNPRLKVDISIGGWGVGGFSEAAATAAGRQQFADSAAQLVAAQHADGLDIDWEYPGHHESGIHSSPQDKTDYTLLLKAIRASLDRVGAANGRSGARHYTLSVAIADGPFVSGIDIAAIDPYLDWFNLMTYDFVNAMTPTTGHHTGLHASALIAGDGRTTDRAVRQFLAAGVSPRKLLIGAALYGREFADVKADHDGLYQTYGHYQGGHNWPELKQDYINKQGYVRHWDEAAQAPWLWNAQTHRFITYDDPQSIAAKMTYIRAQHLGGIMYWEQTADPSDELLDDMWRGLHD</sequence>
<keyword evidence="6" id="KW-0378">Hydrolase</keyword>
<dbReference type="EC" id="3.2.1.14" evidence="2"/>
<organism evidence="6 7">
    <name type="scientific">Dyella jejuensis</name>
    <dbReference type="NCBI Taxonomy" id="1432009"/>
    <lineage>
        <taxon>Bacteria</taxon>
        <taxon>Pseudomonadati</taxon>
        <taxon>Pseudomonadota</taxon>
        <taxon>Gammaproteobacteria</taxon>
        <taxon>Lysobacterales</taxon>
        <taxon>Rhodanobacteraceae</taxon>
        <taxon>Dyella</taxon>
    </lineage>
</organism>
<dbReference type="PANTHER" id="PTHR11177:SF317">
    <property type="entry name" value="CHITINASE 12-RELATED"/>
    <property type="match status" value="1"/>
</dbReference>
<proteinExistence type="predicted"/>
<accession>A0ABW8JI74</accession>
<dbReference type="PROSITE" id="PS51910">
    <property type="entry name" value="GH18_2"/>
    <property type="match status" value="1"/>
</dbReference>